<reference evidence="17 18" key="1">
    <citation type="submission" date="2017-06" db="EMBL/GenBank/DDBJ databases">
        <authorList>
            <consortium name="Pathogen Informatics"/>
        </authorList>
    </citation>
    <scope>NUCLEOTIDE SEQUENCE [LARGE SCALE GENOMIC DNA]</scope>
    <source>
        <strain evidence="17 18">NCTC13839</strain>
    </source>
</reference>
<evidence type="ECO:0000256" key="6">
    <source>
        <dbReference type="ARBA" id="ARBA00022839"/>
    </source>
</evidence>
<keyword evidence="2 13" id="KW-0547">Nucleotide-binding</keyword>
<accession>A0A239ZU55</accession>
<comment type="catalytic activity">
    <reaction evidence="12 13">
        <text>ATP + H2O = ADP + phosphate + H(+)</text>
        <dbReference type="Rhea" id="RHEA:13065"/>
        <dbReference type="ChEBI" id="CHEBI:15377"/>
        <dbReference type="ChEBI" id="CHEBI:15378"/>
        <dbReference type="ChEBI" id="CHEBI:30616"/>
        <dbReference type="ChEBI" id="CHEBI:43474"/>
        <dbReference type="ChEBI" id="CHEBI:456216"/>
        <dbReference type="EC" id="5.6.2.4"/>
    </reaction>
</comment>
<dbReference type="Gene3D" id="3.90.320.10">
    <property type="match status" value="1"/>
</dbReference>
<keyword evidence="6 13" id="KW-0269">Exonuclease</keyword>
<dbReference type="AlphaFoldDB" id="A0A239ZU55"/>
<feature type="binding site" evidence="14">
    <location>
        <begin position="32"/>
        <end position="39"/>
    </location>
    <ligand>
        <name>ATP</name>
        <dbReference type="ChEBI" id="CHEBI:30616"/>
    </ligand>
</feature>
<dbReference type="GO" id="GO:0043138">
    <property type="term" value="F:3'-5' DNA helicase activity"/>
    <property type="evidence" value="ECO:0007669"/>
    <property type="project" value="UniProtKB-UniRule"/>
</dbReference>
<evidence type="ECO:0000256" key="4">
    <source>
        <dbReference type="ARBA" id="ARBA00022801"/>
    </source>
</evidence>
<dbReference type="InterPro" id="IPR014016">
    <property type="entry name" value="UvrD-like_ATP-bd"/>
</dbReference>
<keyword evidence="7 13" id="KW-0067">ATP-binding</keyword>
<dbReference type="GO" id="GO:0016887">
    <property type="term" value="F:ATP hydrolysis activity"/>
    <property type="evidence" value="ECO:0007669"/>
    <property type="project" value="RHEA"/>
</dbReference>
<dbReference type="InterPro" id="IPR011604">
    <property type="entry name" value="PDDEXK-like_dom_sf"/>
</dbReference>
<keyword evidence="4 13" id="KW-0378">Hydrolase</keyword>
<evidence type="ECO:0000259" key="16">
    <source>
        <dbReference type="PROSITE" id="PS51217"/>
    </source>
</evidence>
<dbReference type="Gene3D" id="3.40.50.300">
    <property type="entry name" value="P-loop containing nucleotide triphosphate hydrolases"/>
    <property type="match status" value="4"/>
</dbReference>
<keyword evidence="8 13" id="KW-0238">DNA-binding</keyword>
<protein>
    <recommendedName>
        <fullName evidence="13">ATP-dependent helicase/nuclease subunit A</fullName>
        <ecNumber evidence="13">3.1.-.-</ecNumber>
        <ecNumber evidence="13">5.6.2.4</ecNumber>
    </recommendedName>
    <alternativeName>
        <fullName evidence="13">ATP-dependent helicase/nuclease AddA</fullName>
    </alternativeName>
    <alternativeName>
        <fullName evidence="13">DNA 3'-5' helicase AddA</fullName>
    </alternativeName>
</protein>
<dbReference type="NCBIfam" id="TIGR02785">
    <property type="entry name" value="addA_Gpos"/>
    <property type="match status" value="1"/>
</dbReference>
<feature type="domain" description="UvrD-like helicase ATP-binding" evidence="15">
    <location>
        <begin position="11"/>
        <end position="475"/>
    </location>
</feature>
<dbReference type="FunFam" id="3.40.50.300:FF:001196">
    <property type="entry name" value="ATP-dependent helicase/nuclease subunit A"/>
    <property type="match status" value="1"/>
</dbReference>
<evidence type="ECO:0000313" key="17">
    <source>
        <dbReference type="EMBL" id="SNV74318.1"/>
    </source>
</evidence>
<evidence type="ECO:0000256" key="5">
    <source>
        <dbReference type="ARBA" id="ARBA00022806"/>
    </source>
</evidence>
<dbReference type="PROSITE" id="PS51217">
    <property type="entry name" value="UVRD_HELICASE_CTER"/>
    <property type="match status" value="1"/>
</dbReference>
<keyword evidence="9 13" id="KW-0234">DNA repair</keyword>
<evidence type="ECO:0000256" key="2">
    <source>
        <dbReference type="ARBA" id="ARBA00022741"/>
    </source>
</evidence>
<comment type="cofactor">
    <cofactor evidence="13">
        <name>Mg(2+)</name>
        <dbReference type="ChEBI" id="CHEBI:18420"/>
    </cofactor>
</comment>
<keyword evidence="18" id="KW-1185">Reference proteome</keyword>
<evidence type="ECO:0000256" key="13">
    <source>
        <dbReference type="HAMAP-Rule" id="MF_01451"/>
    </source>
</evidence>
<dbReference type="SUPFAM" id="SSF52540">
    <property type="entry name" value="P-loop containing nucleoside triphosphate hydrolases"/>
    <property type="match status" value="1"/>
</dbReference>
<keyword evidence="5 13" id="KW-0347">Helicase</keyword>
<dbReference type="InterPro" id="IPR027417">
    <property type="entry name" value="P-loop_NTPase"/>
</dbReference>
<evidence type="ECO:0000256" key="1">
    <source>
        <dbReference type="ARBA" id="ARBA00022722"/>
    </source>
</evidence>
<keyword evidence="10 13" id="KW-0413">Isomerase</keyword>
<evidence type="ECO:0000256" key="10">
    <source>
        <dbReference type="ARBA" id="ARBA00023235"/>
    </source>
</evidence>
<dbReference type="InterPro" id="IPR011335">
    <property type="entry name" value="Restrct_endonuc-II-like"/>
</dbReference>
<comment type="similarity">
    <text evidence="13">Belongs to the helicase family. AddA subfamily.</text>
</comment>
<dbReference type="GO" id="GO:0003690">
    <property type="term" value="F:double-stranded DNA binding"/>
    <property type="evidence" value="ECO:0007669"/>
    <property type="project" value="UniProtKB-UniRule"/>
</dbReference>
<dbReference type="GO" id="GO:0000724">
    <property type="term" value="P:double-strand break repair via homologous recombination"/>
    <property type="evidence" value="ECO:0007669"/>
    <property type="project" value="UniProtKB-UniRule"/>
</dbReference>
<dbReference type="InterPro" id="IPR038726">
    <property type="entry name" value="PDDEXK_AddAB-type"/>
</dbReference>
<dbReference type="EC" id="5.6.2.4" evidence="13"/>
<evidence type="ECO:0000313" key="18">
    <source>
        <dbReference type="Proteomes" id="UP000242084"/>
    </source>
</evidence>
<evidence type="ECO:0000256" key="11">
    <source>
        <dbReference type="ARBA" id="ARBA00034617"/>
    </source>
</evidence>
<dbReference type="GO" id="GO:0005829">
    <property type="term" value="C:cytosol"/>
    <property type="evidence" value="ECO:0007669"/>
    <property type="project" value="TreeGrafter"/>
</dbReference>
<keyword evidence="1 13" id="KW-0540">Nuclease</keyword>
<dbReference type="PANTHER" id="PTHR11070">
    <property type="entry name" value="UVRD / RECB / PCRA DNA HELICASE FAMILY MEMBER"/>
    <property type="match status" value="1"/>
</dbReference>
<dbReference type="GO" id="GO:0033202">
    <property type="term" value="C:DNA helicase complex"/>
    <property type="evidence" value="ECO:0007669"/>
    <property type="project" value="TreeGrafter"/>
</dbReference>
<dbReference type="GO" id="GO:0005524">
    <property type="term" value="F:ATP binding"/>
    <property type="evidence" value="ECO:0007669"/>
    <property type="project" value="UniProtKB-UniRule"/>
</dbReference>
<keyword evidence="3 13" id="KW-0227">DNA damage</keyword>
<dbReference type="SUPFAM" id="SSF52980">
    <property type="entry name" value="Restriction endonuclease-like"/>
    <property type="match status" value="1"/>
</dbReference>
<evidence type="ECO:0000256" key="9">
    <source>
        <dbReference type="ARBA" id="ARBA00023204"/>
    </source>
</evidence>
<dbReference type="InterPro" id="IPR000212">
    <property type="entry name" value="DNA_helicase_UvrD/REP"/>
</dbReference>
<dbReference type="PROSITE" id="PS51198">
    <property type="entry name" value="UVRD_HELICASE_ATP_BIND"/>
    <property type="match status" value="1"/>
</dbReference>
<evidence type="ECO:0000256" key="14">
    <source>
        <dbReference type="PROSITE-ProRule" id="PRU00560"/>
    </source>
</evidence>
<dbReference type="FunFam" id="3.40.50.300:FF:001236">
    <property type="entry name" value="ATP-dependent helicase/nuclease subunit A"/>
    <property type="match status" value="1"/>
</dbReference>
<dbReference type="Pfam" id="PF12705">
    <property type="entry name" value="PDDEXK_1"/>
    <property type="match status" value="1"/>
</dbReference>
<dbReference type="EC" id="3.1.-.-" evidence="13"/>
<dbReference type="HAMAP" id="MF_01451">
    <property type="entry name" value="AddA"/>
    <property type="match status" value="1"/>
</dbReference>
<dbReference type="InterPro" id="IPR014017">
    <property type="entry name" value="DNA_helicase_UvrD-like_C"/>
</dbReference>
<comment type="function">
    <text evidence="13">The heterodimer acts as both an ATP-dependent DNA helicase and an ATP-dependent, dual-direction single-stranded exonuclease. Recognizes the chi site generating a DNA molecule suitable for the initiation of homologous recombination. The AddA nuclease domain is required for chi fragment generation; this subunit has the helicase and 3' -&gt; 5' nuclease activities.</text>
</comment>
<gene>
    <name evidence="13 17" type="primary">addA</name>
    <name evidence="17" type="ORF">SAMEA4384403_01892</name>
</gene>
<comment type="catalytic activity">
    <reaction evidence="11 13">
        <text>Couples ATP hydrolysis with the unwinding of duplex DNA by translocating in the 3'-5' direction.</text>
        <dbReference type="EC" id="5.6.2.4"/>
    </reaction>
</comment>
<evidence type="ECO:0000256" key="7">
    <source>
        <dbReference type="ARBA" id="ARBA00022840"/>
    </source>
</evidence>
<sequence>MTSIPEKPIDAQWTMDQWNAIYSEGQDILVAAAAGSGKTAVLVERIIQKIMRNKEDVNKLLVVTFTNASAREMKARVNHAIQQESIKHPEDEHLKSQRIKIHQAQISTLHSFCLSLIKSHYDEIDIDPNFRTANEVEGVVLLEQAIDDILESYYDKNDQTFLDLVEHLSNDRSDEPLRVILKRMYQFSIAHANPIEWLEKLNQPYIEIDEGHLYFKMLDEMIRTKLNSANNALYQSIDCYQNLIDVEKHMDYLEGERIWISQLIAGEKSYDAIGHDISSKKLPTNTTKISKANEGDEQLLKLGKTYHTKYTESLKDINDNYLSRDKENLIKDMHQMSPRVQMLSEITRDIIHYFKKLKQDKRIIDFSDYEHLALEVLTNDDGTPSEIALQYREHFNEILVDEYQDTNRVQEAIIGCIKRGNESNGNLFMVGDVKQSIYKFRQAEPELFIEKYKRFNLNPDTSGKVIDLSKNFRSRREVLDNTNYIFSHMMDEKVGEIEYNDEAKLYYGADYDELNTPFEMDILVEDSYDEEDNNILEAKHIVKKAQYILDNKEVYDRKTKTYRPATYKDIVILERSYGNAPNLQQAFKDANIPFYVESKKGYFEQNEIRLMLSFLRVIDNPLQDKYLVGLMRSIAFQFQEDELAEIRNKAPREIYYLDSIHQYVEHSEADMVLVEKLNLFLRQLEHYQTYSKSVPVWKLLDKIYNDYYIIAYFSSLTGGVQRRQNLYGLLNKAVQFEASSLRGIFQFIRFIDELIERGQDFGQESVIGPNDDVVRMMTIHSSKGLEFPFVIYSGITRNFNRADLTKHIILNNNYGMALSYFDVDQKISYPTIASTIFKNINETEMISEEMRLIYVALTRAKESIYLVGRVKNDKAVEEMGLVQADNHEILDADFRVSAKSPLALMMAVMAKSNKHGLSHAMLFQSNQNESFNINILHEDAEEDIEEDESEKPTIEALMKYKTSNNKEKILRQISYEYPNKSRLNLAAKQSVSEIKRQRETEDAGTDYQIVRQYQVGTKAYDRPKFLSNQKRQSAEIGTLMHAVMQHLPLEKDGLNEEQLIQLVHSLIDKDILPTDALDDLQLDLIAQFTKSDLYTDLVNADKVLREVPFVVGQDDIDPSVSHDFKEDENKPIIQGMIDCIFIKDEKVSFIDYKTDAFIVRRGKTMDDVAEEMMKKYEVQMEYYKNTLETILQRPVEGYLYFFQYGTKHIKEKY</sequence>
<dbReference type="GO" id="GO:0008408">
    <property type="term" value="F:3'-5' exonuclease activity"/>
    <property type="evidence" value="ECO:0007669"/>
    <property type="project" value="UniProtKB-UniRule"/>
</dbReference>
<dbReference type="EMBL" id="LT906462">
    <property type="protein sequence ID" value="SNV74318.1"/>
    <property type="molecule type" value="Genomic_DNA"/>
</dbReference>
<evidence type="ECO:0000256" key="12">
    <source>
        <dbReference type="ARBA" id="ARBA00048988"/>
    </source>
</evidence>
<evidence type="ECO:0000256" key="3">
    <source>
        <dbReference type="ARBA" id="ARBA00022763"/>
    </source>
</evidence>
<evidence type="ECO:0000259" key="15">
    <source>
        <dbReference type="PROSITE" id="PS51198"/>
    </source>
</evidence>
<feature type="domain" description="UvrD-like helicase C-terminal" evidence="16">
    <location>
        <begin position="476"/>
        <end position="784"/>
    </location>
</feature>
<dbReference type="InterPro" id="IPR014152">
    <property type="entry name" value="AddA"/>
</dbReference>
<proteinExistence type="inferred from homology"/>
<dbReference type="KEGG" id="sste:SAMEA4384403_1892"/>
<dbReference type="Pfam" id="PF00580">
    <property type="entry name" value="UvrD-helicase"/>
    <property type="match status" value="1"/>
</dbReference>
<organism evidence="17 18">
    <name type="scientific">Mammaliicoccus stepanovicii</name>
    <dbReference type="NCBI Taxonomy" id="643214"/>
    <lineage>
        <taxon>Bacteria</taxon>
        <taxon>Bacillati</taxon>
        <taxon>Bacillota</taxon>
        <taxon>Bacilli</taxon>
        <taxon>Bacillales</taxon>
        <taxon>Staphylococcaceae</taxon>
        <taxon>Mammaliicoccus</taxon>
    </lineage>
</organism>
<name>A0A239ZU55_9STAP</name>
<dbReference type="Proteomes" id="UP000242084">
    <property type="component" value="Chromosome 1"/>
</dbReference>
<dbReference type="CDD" id="cd17932">
    <property type="entry name" value="DEXQc_UvrD"/>
    <property type="match status" value="1"/>
</dbReference>
<evidence type="ECO:0000256" key="8">
    <source>
        <dbReference type="ARBA" id="ARBA00023125"/>
    </source>
</evidence>
<dbReference type="PANTHER" id="PTHR11070:SF48">
    <property type="entry name" value="ATP-DEPENDENT HELICASE_NUCLEASE SUBUNIT A"/>
    <property type="match status" value="1"/>
</dbReference>
<dbReference type="Pfam" id="PF13361">
    <property type="entry name" value="UvrD_C"/>
    <property type="match status" value="1"/>
</dbReference>
<comment type="subunit">
    <text evidence="13">Heterodimer of AddA and AddB/RexB.</text>
</comment>